<feature type="transmembrane region" description="Helical" evidence="2">
    <location>
        <begin position="83"/>
        <end position="111"/>
    </location>
</feature>
<dbReference type="AlphaFoldDB" id="A0A1N7ILK5"/>
<dbReference type="EMBL" id="FTNZ01000006">
    <property type="protein sequence ID" value="SIS37955.1"/>
    <property type="molecule type" value="Genomic_DNA"/>
</dbReference>
<accession>A0A1N7ILK5</accession>
<feature type="compositionally biased region" description="Basic and acidic residues" evidence="1">
    <location>
        <begin position="314"/>
        <end position="361"/>
    </location>
</feature>
<evidence type="ECO:0000256" key="2">
    <source>
        <dbReference type="SAM" id="Phobius"/>
    </source>
</evidence>
<gene>
    <name evidence="3" type="ORF">SAMN05421768_10636</name>
</gene>
<organism evidence="3 4">
    <name type="scientific">Chryseobacterium joostei</name>
    <dbReference type="NCBI Taxonomy" id="112234"/>
    <lineage>
        <taxon>Bacteria</taxon>
        <taxon>Pseudomonadati</taxon>
        <taxon>Bacteroidota</taxon>
        <taxon>Flavobacteriia</taxon>
        <taxon>Flavobacteriales</taxon>
        <taxon>Weeksellaceae</taxon>
        <taxon>Chryseobacterium group</taxon>
        <taxon>Chryseobacterium</taxon>
    </lineage>
</organism>
<dbReference type="RefSeq" id="WP_174567029.1">
    <property type="nucleotide sequence ID" value="NZ_CP033926.1"/>
</dbReference>
<evidence type="ECO:0000313" key="3">
    <source>
        <dbReference type="EMBL" id="SIS37955.1"/>
    </source>
</evidence>
<evidence type="ECO:0008006" key="5">
    <source>
        <dbReference type="Google" id="ProtNLM"/>
    </source>
</evidence>
<evidence type="ECO:0000313" key="4">
    <source>
        <dbReference type="Proteomes" id="UP000186106"/>
    </source>
</evidence>
<dbReference type="STRING" id="112234.SAMN05421768_10636"/>
<feature type="transmembrane region" description="Helical" evidence="2">
    <location>
        <begin position="57"/>
        <end position="77"/>
    </location>
</feature>
<feature type="region of interest" description="Disordered" evidence="1">
    <location>
        <begin position="314"/>
        <end position="405"/>
    </location>
</feature>
<name>A0A1N7ILK5_9FLAO</name>
<keyword evidence="2" id="KW-1133">Transmembrane helix</keyword>
<reference evidence="3 4" key="1">
    <citation type="submission" date="2017-01" db="EMBL/GenBank/DDBJ databases">
        <authorList>
            <person name="Mah S.A."/>
            <person name="Swanson W.J."/>
            <person name="Moy G.W."/>
            <person name="Vacquier V.D."/>
        </authorList>
    </citation>
    <scope>NUCLEOTIDE SEQUENCE [LARGE SCALE GENOMIC DNA]</scope>
    <source>
        <strain evidence="3 4">DSM 16927</strain>
    </source>
</reference>
<protein>
    <recommendedName>
        <fullName evidence="5">DUF4280 domain-containing protein</fullName>
    </recommendedName>
</protein>
<dbReference type="Proteomes" id="UP000186106">
    <property type="component" value="Unassembled WGS sequence"/>
</dbReference>
<dbReference type="CDD" id="cd20740">
    <property type="entry name" value="PoNe_LXG_HINT-like"/>
    <property type="match status" value="1"/>
</dbReference>
<evidence type="ECO:0000256" key="1">
    <source>
        <dbReference type="SAM" id="MobiDB-lite"/>
    </source>
</evidence>
<proteinExistence type="predicted"/>
<sequence length="544" mass="57602">MGNKIITEKDFWKCDTGAVPAQFQSTQKTVKKLSGEKYITVRDTSTSSWIDFGCTRLMLIYAIIAAAVVVIAAMTVATGGAALIALGALAGLAGAAWGAIVGTLLCGQIAAKARKWVGSKKDYIVQGVKTITGDHIMTCPVGGTIKFAPEIKSWSQAVALGFANYTGKLMEGMMAGAAIGMAGAAVAGGAGAFTSGGMRGIGQAAWQFAKSMPKNFVVNAIESVGAFGLSLRGVMGLQNVAATYGNTGQASEADFWKGTVAMETGAWDSANLIYSDATGGVVLDENGNQKHASWQDYVGMAMMFAPVGQGKRDLENKLKNEPDGSVRDSERRADDAEANKGDDENSTRAEVQDVEGPRQEGEYGAFEGDPISQSQRNEIAGVEDGTIPLEGYEGHKRGNHTRKGNYGEMKMDQHFEGINDINGQPAELTPLHERISNIDETGHQGIDGVYENASPPPQYIIAESKYGSSDLSKNTKDGPQMGDNWILGGDRLENAVGTDKADDIRFELENNPGNVQRVLTKVDANGNVTTYTIDSSGNVTGPWP</sequence>
<keyword evidence="2" id="KW-0472">Membrane</keyword>
<keyword evidence="2" id="KW-0812">Transmembrane</keyword>